<feature type="signal peptide" evidence="1">
    <location>
        <begin position="1"/>
        <end position="18"/>
    </location>
</feature>
<dbReference type="KEGG" id="goe:100903018"/>
<feature type="chain" id="PRO_5042550614" evidence="1">
    <location>
        <begin position="19"/>
        <end position="103"/>
    </location>
</feature>
<reference evidence="3" key="1">
    <citation type="submission" date="2025-08" db="UniProtKB">
        <authorList>
            <consortium name="RefSeq"/>
        </authorList>
    </citation>
    <scope>IDENTIFICATION</scope>
</reference>
<accession>A0AAJ6QPJ3</accession>
<proteinExistence type="predicted"/>
<evidence type="ECO:0000256" key="1">
    <source>
        <dbReference type="SAM" id="SignalP"/>
    </source>
</evidence>
<dbReference type="AlphaFoldDB" id="A0AAJ6QPJ3"/>
<evidence type="ECO:0000313" key="2">
    <source>
        <dbReference type="Proteomes" id="UP000694867"/>
    </source>
</evidence>
<keyword evidence="1" id="KW-0732">Signal</keyword>
<gene>
    <name evidence="3" type="primary">LOC100903018</name>
</gene>
<dbReference type="GeneID" id="100903018"/>
<dbReference type="Proteomes" id="UP000694867">
    <property type="component" value="Unplaced"/>
</dbReference>
<name>A0AAJ6QPJ3_9ACAR</name>
<organism evidence="2 3">
    <name type="scientific">Galendromus occidentalis</name>
    <name type="common">western predatory mite</name>
    <dbReference type="NCBI Taxonomy" id="34638"/>
    <lineage>
        <taxon>Eukaryota</taxon>
        <taxon>Metazoa</taxon>
        <taxon>Ecdysozoa</taxon>
        <taxon>Arthropoda</taxon>
        <taxon>Chelicerata</taxon>
        <taxon>Arachnida</taxon>
        <taxon>Acari</taxon>
        <taxon>Parasitiformes</taxon>
        <taxon>Mesostigmata</taxon>
        <taxon>Gamasina</taxon>
        <taxon>Phytoseioidea</taxon>
        <taxon>Phytoseiidae</taxon>
        <taxon>Typhlodrominae</taxon>
        <taxon>Galendromus</taxon>
    </lineage>
</organism>
<sequence length="103" mass="11184">MIPGSILVLCFTVVVVHSYELAPLNDAIKVCSKDKGVSDKAADKLIEIVAKYVNEFKEGDDLKALQENVKKDSEVALKEDGQEGKFSDMGTCISEKLAPKAQP</sequence>
<evidence type="ECO:0000313" key="3">
    <source>
        <dbReference type="RefSeq" id="XP_003739646.1"/>
    </source>
</evidence>
<protein>
    <submittedName>
        <fullName evidence="3">Uncharacterized protein LOC100903018</fullName>
    </submittedName>
</protein>
<keyword evidence="2" id="KW-1185">Reference proteome</keyword>
<dbReference type="RefSeq" id="XP_003739646.1">
    <property type="nucleotide sequence ID" value="XM_003739598.1"/>
</dbReference>